<protein>
    <recommendedName>
        <fullName evidence="7">Metallo-beta-lactamase domain-containing protein</fullName>
    </recommendedName>
</protein>
<dbReference type="InterPro" id="IPR001279">
    <property type="entry name" value="Metallo-B-lactamas"/>
</dbReference>
<name>U3A550_VIBPR</name>
<evidence type="ECO:0000256" key="2">
    <source>
        <dbReference type="ARBA" id="ARBA00022723"/>
    </source>
</evidence>
<dbReference type="SMART" id="SM00849">
    <property type="entry name" value="Lactamase_B"/>
    <property type="match status" value="1"/>
</dbReference>
<feature type="chain" id="PRO_5004637609" description="Metallo-beta-lactamase domain-containing protein" evidence="6">
    <location>
        <begin position="27"/>
        <end position="673"/>
    </location>
</feature>
<keyword evidence="6" id="KW-0732">Signal</keyword>
<dbReference type="Proteomes" id="UP000016570">
    <property type="component" value="Unassembled WGS sequence"/>
</dbReference>
<keyword evidence="4" id="KW-0862">Zinc</keyword>
<dbReference type="InterPro" id="IPR036527">
    <property type="entry name" value="SCP2_sterol-bd_dom_sf"/>
</dbReference>
<evidence type="ECO:0000256" key="4">
    <source>
        <dbReference type="ARBA" id="ARBA00022833"/>
    </source>
</evidence>
<dbReference type="GO" id="GO:0017001">
    <property type="term" value="P:antibiotic catabolic process"/>
    <property type="evidence" value="ECO:0007669"/>
    <property type="project" value="InterPro"/>
</dbReference>
<dbReference type="Gene3D" id="1.25.40.880">
    <property type="entry name" value="Alkyl sulfatase, dimerisation domain"/>
    <property type="match status" value="1"/>
</dbReference>
<dbReference type="Pfam" id="PF14864">
    <property type="entry name" value="Alkyl_sulf_C"/>
    <property type="match status" value="1"/>
</dbReference>
<dbReference type="EMBL" id="BATJ01000013">
    <property type="protein sequence ID" value="GAD68467.1"/>
    <property type="molecule type" value="Genomic_DNA"/>
</dbReference>
<dbReference type="SUPFAM" id="SSF55718">
    <property type="entry name" value="SCP-like"/>
    <property type="match status" value="1"/>
</dbReference>
<evidence type="ECO:0000256" key="1">
    <source>
        <dbReference type="ARBA" id="ARBA00001947"/>
    </source>
</evidence>
<dbReference type="GO" id="GO:0008800">
    <property type="term" value="F:beta-lactamase activity"/>
    <property type="evidence" value="ECO:0007669"/>
    <property type="project" value="InterPro"/>
</dbReference>
<gene>
    <name evidence="8" type="ORF">VPR01S_13_01320</name>
</gene>
<dbReference type="PANTHER" id="PTHR43223">
    <property type="entry name" value="ALKYL/ARYL-SULFATASE"/>
    <property type="match status" value="1"/>
</dbReference>
<dbReference type="AlphaFoldDB" id="U3A550"/>
<dbReference type="GO" id="GO:0018741">
    <property type="term" value="F:linear primary-alkylsulfatase activity"/>
    <property type="evidence" value="ECO:0007669"/>
    <property type="project" value="InterPro"/>
</dbReference>
<dbReference type="Gene3D" id="3.30.1050.10">
    <property type="entry name" value="SCP2 sterol-binding domain"/>
    <property type="match status" value="1"/>
</dbReference>
<dbReference type="InterPro" id="IPR052195">
    <property type="entry name" value="Bact_Alkyl/Aryl-Sulfatase"/>
</dbReference>
<dbReference type="InterPro" id="IPR029228">
    <property type="entry name" value="Alkyl_sulf_dimr"/>
</dbReference>
<reference evidence="8 9" key="1">
    <citation type="submission" date="2013-09" db="EMBL/GenBank/DDBJ databases">
        <title>Whole genome shotgun sequence of Vibrio proteolyticus NBRC 13287.</title>
        <authorList>
            <person name="Isaki S."/>
            <person name="Hosoyama A."/>
            <person name="Numata M."/>
            <person name="Hashimoto M."/>
            <person name="Hosoyama Y."/>
            <person name="Tsuchikane K."/>
            <person name="Noguchi M."/>
            <person name="Hirakata S."/>
            <person name="Ichikawa N."/>
            <person name="Ohji S."/>
            <person name="Yamazoe A."/>
            <person name="Fujita N."/>
        </authorList>
    </citation>
    <scope>NUCLEOTIDE SEQUENCE [LARGE SCALE GENOMIC DNA]</scope>
    <source>
        <strain evidence="8 9">NBRC 13287</strain>
    </source>
</reference>
<dbReference type="PANTHER" id="PTHR43223:SF1">
    <property type="entry name" value="ALKYL_ARYL-SULFATASE BDS1"/>
    <property type="match status" value="1"/>
</dbReference>
<dbReference type="Pfam" id="PF14863">
    <property type="entry name" value="Alkyl_sulf_dimr"/>
    <property type="match status" value="1"/>
</dbReference>
<comment type="caution">
    <text evidence="8">The sequence shown here is derived from an EMBL/GenBank/DDBJ whole genome shotgun (WGS) entry which is preliminary data.</text>
</comment>
<dbReference type="GO" id="GO:0018909">
    <property type="term" value="P:dodecyl sulfate metabolic process"/>
    <property type="evidence" value="ECO:0007669"/>
    <property type="project" value="InterPro"/>
</dbReference>
<comment type="cofactor">
    <cofactor evidence="1">
        <name>Zn(2+)</name>
        <dbReference type="ChEBI" id="CHEBI:29105"/>
    </cofactor>
</comment>
<dbReference type="GO" id="GO:0008270">
    <property type="term" value="F:zinc ion binding"/>
    <property type="evidence" value="ECO:0007669"/>
    <property type="project" value="InterPro"/>
</dbReference>
<dbReference type="InterPro" id="IPR036866">
    <property type="entry name" value="RibonucZ/Hydroxyglut_hydro"/>
</dbReference>
<evidence type="ECO:0000313" key="9">
    <source>
        <dbReference type="Proteomes" id="UP000016570"/>
    </source>
</evidence>
<feature type="domain" description="Metallo-beta-lactamase" evidence="7">
    <location>
        <begin position="134"/>
        <end position="361"/>
    </location>
</feature>
<comment type="similarity">
    <text evidence="5">Belongs to the metallo-beta-lactamase superfamily. Type III sulfatase family.</text>
</comment>
<evidence type="ECO:0000313" key="8">
    <source>
        <dbReference type="EMBL" id="GAD68467.1"/>
    </source>
</evidence>
<dbReference type="Gene3D" id="3.60.15.30">
    <property type="entry name" value="Metallo-beta-lactamase domain"/>
    <property type="match status" value="1"/>
</dbReference>
<accession>U3A550</accession>
<dbReference type="InterPro" id="IPR029229">
    <property type="entry name" value="Alkyl_sulf_C"/>
</dbReference>
<proteinExistence type="inferred from homology"/>
<evidence type="ECO:0000259" key="7">
    <source>
        <dbReference type="SMART" id="SM00849"/>
    </source>
</evidence>
<feature type="signal peptide" evidence="6">
    <location>
        <begin position="1"/>
        <end position="26"/>
    </location>
</feature>
<dbReference type="InterPro" id="IPR044097">
    <property type="entry name" value="Bds1/SdsA1_MBL-fold"/>
</dbReference>
<dbReference type="InterPro" id="IPR038536">
    <property type="entry name" value="Alkyl/aryl-sulf_dimr_sf"/>
</dbReference>
<sequence>MPVSFIVTKRLALVPLALLISPSLYAAPLSSYQFTSQTKDATDFTTKANDEVYQQLDFTDTKAFQQADRGFIAPLPNGGLIEGVADIPAMQFVQGKPAPATVNPSLWRHSQLVNRGGLYEVLPDKIYQVRGNDLANLTIIETPNGIILYDVEFSPKTMKMAYELYAKHRGNRPLKAIILSHSHTDHFGGIEGVIQTGLATEQDFQSGRIPIYVPQGFVKEAVSENVLFGNIMSRRSIYQYGAVLPKNDKGITTAALGPLVPNGDNGLPTAVHEITHNKQEVTIDGLKFEFHLAPDSEAPAEMVFEIPAWGAISMAEDVNQLQHNIYTLRGAKTRDAGKWASYINQAIIDWQDHAQVLFGPHTWPTWGNQDVVSYMKGQRDLYKAINDQTTRLANHGYRPRDIAKHIEIADPIMKQWYNRDYYGNFENNVIATYVNNLGWYDGNPVQLARHTDAETGQRYVAAFGGEGKVIEKALDSYQKGDYAFTVQLLDNIVAYTKDNTDANYLMADAFEQLGYQEETSLVRNWYLTAAQELRNKQMLPQPINTAGPDVIKAIPSDLMMQVFATRIVPEKSLQAGRIAFDFKLNGENYGVEIENGVMNASKDYQPKDSSGTISSDNLTLFSVLGGKVTPEQAVKSGKITLSGDKQLLNRFMSVLDNQIPNRFNLVEPRLNDQ</sequence>
<keyword evidence="9" id="KW-1185">Reference proteome</keyword>
<keyword evidence="3" id="KW-0378">Hydrolase</keyword>
<dbReference type="PROSITE" id="PS00743">
    <property type="entry name" value="BETA_LACTAMASE_B_1"/>
    <property type="match status" value="1"/>
</dbReference>
<evidence type="ECO:0000256" key="5">
    <source>
        <dbReference type="ARBA" id="ARBA00033751"/>
    </source>
</evidence>
<dbReference type="eggNOG" id="COG2015">
    <property type="taxonomic scope" value="Bacteria"/>
</dbReference>
<keyword evidence="2" id="KW-0479">Metal-binding</keyword>
<dbReference type="GO" id="GO:0046983">
    <property type="term" value="F:protein dimerization activity"/>
    <property type="evidence" value="ECO:0007669"/>
    <property type="project" value="InterPro"/>
</dbReference>
<organism evidence="8 9">
    <name type="scientific">Vibrio proteolyticus NBRC 13287</name>
    <dbReference type="NCBI Taxonomy" id="1219065"/>
    <lineage>
        <taxon>Bacteria</taxon>
        <taxon>Pseudomonadati</taxon>
        <taxon>Pseudomonadota</taxon>
        <taxon>Gammaproteobacteria</taxon>
        <taxon>Vibrionales</taxon>
        <taxon>Vibrionaceae</taxon>
        <taxon>Vibrio</taxon>
    </lineage>
</organism>
<dbReference type="CDD" id="cd07710">
    <property type="entry name" value="arylsulfatase_Sdsa1-like_MBL-fold"/>
    <property type="match status" value="1"/>
</dbReference>
<evidence type="ECO:0000256" key="3">
    <source>
        <dbReference type="ARBA" id="ARBA00022801"/>
    </source>
</evidence>
<dbReference type="InterPro" id="IPR001018">
    <property type="entry name" value="Beta-lactamase_class-B_CS"/>
</dbReference>
<dbReference type="Pfam" id="PF00753">
    <property type="entry name" value="Lactamase_B"/>
    <property type="match status" value="1"/>
</dbReference>
<evidence type="ECO:0000256" key="6">
    <source>
        <dbReference type="SAM" id="SignalP"/>
    </source>
</evidence>
<dbReference type="SUPFAM" id="SSF56281">
    <property type="entry name" value="Metallo-hydrolase/oxidoreductase"/>
    <property type="match status" value="1"/>
</dbReference>